<evidence type="ECO:0000313" key="2">
    <source>
        <dbReference type="Proteomes" id="UP000499080"/>
    </source>
</evidence>
<accession>A0A4Y2KR44</accession>
<comment type="caution">
    <text evidence="1">The sequence shown here is derived from an EMBL/GenBank/DDBJ whole genome shotgun (WGS) entry which is preliminary data.</text>
</comment>
<name>A0A4Y2KR44_ARAVE</name>
<dbReference type="Proteomes" id="UP000499080">
    <property type="component" value="Unassembled WGS sequence"/>
</dbReference>
<sequence length="84" mass="9412">MLQCIGLIYSTILLEMRACLKDDVGVSPAELVYGQCLCLPGEFFRDSVPPSRMLTEADDLVRKLRTFARKLRPVSASHHSSDEN</sequence>
<reference evidence="1 2" key="1">
    <citation type="journal article" date="2019" name="Sci. Rep.">
        <title>Orb-weaving spider Araneus ventricosus genome elucidates the spidroin gene catalogue.</title>
        <authorList>
            <person name="Kono N."/>
            <person name="Nakamura H."/>
            <person name="Ohtoshi R."/>
            <person name="Moran D.A.P."/>
            <person name="Shinohara A."/>
            <person name="Yoshida Y."/>
            <person name="Fujiwara M."/>
            <person name="Mori M."/>
            <person name="Tomita M."/>
            <person name="Arakawa K."/>
        </authorList>
    </citation>
    <scope>NUCLEOTIDE SEQUENCE [LARGE SCALE GENOMIC DNA]</scope>
</reference>
<proteinExistence type="predicted"/>
<organism evidence="1 2">
    <name type="scientific">Araneus ventricosus</name>
    <name type="common">Orbweaver spider</name>
    <name type="synonym">Epeira ventricosa</name>
    <dbReference type="NCBI Taxonomy" id="182803"/>
    <lineage>
        <taxon>Eukaryota</taxon>
        <taxon>Metazoa</taxon>
        <taxon>Ecdysozoa</taxon>
        <taxon>Arthropoda</taxon>
        <taxon>Chelicerata</taxon>
        <taxon>Arachnida</taxon>
        <taxon>Araneae</taxon>
        <taxon>Araneomorphae</taxon>
        <taxon>Entelegynae</taxon>
        <taxon>Araneoidea</taxon>
        <taxon>Araneidae</taxon>
        <taxon>Araneus</taxon>
    </lineage>
</organism>
<dbReference type="OrthoDB" id="6434010at2759"/>
<gene>
    <name evidence="1" type="ORF">AVEN_53065_1</name>
</gene>
<evidence type="ECO:0000313" key="1">
    <source>
        <dbReference type="EMBL" id="GBN03786.1"/>
    </source>
</evidence>
<keyword evidence="2" id="KW-1185">Reference proteome</keyword>
<dbReference type="EMBL" id="BGPR01115384">
    <property type="protein sequence ID" value="GBN03786.1"/>
    <property type="molecule type" value="Genomic_DNA"/>
</dbReference>
<dbReference type="AlphaFoldDB" id="A0A4Y2KR44"/>
<protein>
    <submittedName>
        <fullName evidence="1">Uncharacterized protein</fullName>
    </submittedName>
</protein>